<dbReference type="PROSITE" id="PS50151">
    <property type="entry name" value="UVR"/>
    <property type="match status" value="1"/>
</dbReference>
<dbReference type="PANTHER" id="PTHR38430:SF1">
    <property type="entry name" value="PROTEIN-ARGININE KINASE ACTIVATOR PROTEIN"/>
    <property type="match status" value="1"/>
</dbReference>
<dbReference type="PATRIC" id="fig|1126211.3.peg.89"/>
<dbReference type="GO" id="GO:1990169">
    <property type="term" value="P:stress response to copper ion"/>
    <property type="evidence" value="ECO:0007669"/>
    <property type="project" value="TreeGrafter"/>
</dbReference>
<dbReference type="PIRSF" id="PIRSF015034">
    <property type="entry name" value="YacH"/>
    <property type="match status" value="1"/>
</dbReference>
<accession>I2C0K8</accession>
<dbReference type="GO" id="GO:0008270">
    <property type="term" value="F:zinc ion binding"/>
    <property type="evidence" value="ECO:0007669"/>
    <property type="project" value="TreeGrafter"/>
</dbReference>
<dbReference type="GO" id="GO:0005507">
    <property type="term" value="F:copper ion binding"/>
    <property type="evidence" value="ECO:0007669"/>
    <property type="project" value="TreeGrafter"/>
</dbReference>
<organism evidence="3 4">
    <name type="scientific">Bacillus amyloliquefaciens (strain Y2)</name>
    <name type="common">Bacillus amyloliquefaciens subsp. plantarum (strain B9601-Y2)</name>
    <dbReference type="NCBI Taxonomy" id="1155777"/>
    <lineage>
        <taxon>Bacteria</taxon>
        <taxon>Bacillati</taxon>
        <taxon>Bacillota</taxon>
        <taxon>Bacilli</taxon>
        <taxon>Bacillales</taxon>
        <taxon>Bacillaceae</taxon>
        <taxon>Bacillus</taxon>
        <taxon>Bacillus amyloliquefaciens group</taxon>
    </lineage>
</organism>
<sequence>MKRLICQECNERPATFHFTKVVNGEKQEVHICEQCAKENSDSYSISGNQGFSIHNLLSGLLNMESSFQNTGSQMFGYSEQGTACKKCGMTFQQLRKTGRFGCAECYDTFYSQITPILRKVHSGNTVHAGKIPKRIGGNLHVRRQMEMLKKELESLIHHEEFERAAEVRDQIRSLEQKLKSKDSEGEQG</sequence>
<gene>
    <name evidence="3" type="ORF">MUS_0094</name>
</gene>
<dbReference type="InterPro" id="IPR025542">
    <property type="entry name" value="YacH"/>
</dbReference>
<dbReference type="InterPro" id="IPR001943">
    <property type="entry name" value="UVR_dom"/>
</dbReference>
<dbReference type="KEGG" id="bqy:MUS_0094"/>
<name>I2C0K8_BACAY</name>
<dbReference type="Pfam" id="PF02151">
    <property type="entry name" value="UVR"/>
    <property type="match status" value="1"/>
</dbReference>
<dbReference type="EMBL" id="CP003332">
    <property type="protein sequence ID" value="AFJ60182.1"/>
    <property type="molecule type" value="Genomic_DNA"/>
</dbReference>
<dbReference type="Proteomes" id="UP000002878">
    <property type="component" value="Chromosome"/>
</dbReference>
<reference evidence="3 4" key="1">
    <citation type="journal article" date="2012" name="J. Biotechnol.">
        <title>Genome sequence of the plant growth promoting strain Bacillus amyloliquefaciens subsp. plantarum B9601-Y2 and expression of mersacidin and other secondary metabolites.</title>
        <authorList>
            <person name="He P."/>
            <person name="Hao K."/>
            <person name="Blom J."/>
            <person name="Ruckert C."/>
            <person name="Vater J."/>
            <person name="Mao Z."/>
            <person name="Wu Y."/>
            <person name="Hou M."/>
            <person name="He P."/>
            <person name="He Y."/>
            <person name="Borriss R."/>
        </authorList>
    </citation>
    <scope>NUCLEOTIDE SEQUENCE [LARGE SCALE GENOMIC DNA]</scope>
    <source>
        <strain evidence="3">Y2</strain>
    </source>
</reference>
<keyword evidence="1" id="KW-0175">Coiled coil</keyword>
<proteinExistence type="predicted"/>
<dbReference type="InterPro" id="IPR036876">
    <property type="entry name" value="UVR_dom_sf"/>
</dbReference>
<dbReference type="GO" id="GO:0046870">
    <property type="term" value="F:cadmium ion binding"/>
    <property type="evidence" value="ECO:0007669"/>
    <property type="project" value="TreeGrafter"/>
</dbReference>
<evidence type="ECO:0000313" key="4">
    <source>
        <dbReference type="Proteomes" id="UP000002878"/>
    </source>
</evidence>
<dbReference type="HOGENOM" id="CLU_102553_1_0_9"/>
<evidence type="ECO:0000256" key="1">
    <source>
        <dbReference type="SAM" id="Coils"/>
    </source>
</evidence>
<dbReference type="AlphaFoldDB" id="I2C0K8"/>
<evidence type="ECO:0000259" key="2">
    <source>
        <dbReference type="PROSITE" id="PS50151"/>
    </source>
</evidence>
<feature type="domain" description="UVR" evidence="2">
    <location>
        <begin position="142"/>
        <end position="177"/>
    </location>
</feature>
<dbReference type="PANTHER" id="PTHR38430">
    <property type="entry name" value="PROTEIN-ARGININE KINASE ACTIVATOR PROTEIN"/>
    <property type="match status" value="1"/>
</dbReference>
<dbReference type="GO" id="GO:0050897">
    <property type="term" value="F:cobalt ion binding"/>
    <property type="evidence" value="ECO:0007669"/>
    <property type="project" value="TreeGrafter"/>
</dbReference>
<dbReference type="Gene3D" id="4.10.860.10">
    <property type="entry name" value="UVR domain"/>
    <property type="match status" value="1"/>
</dbReference>
<evidence type="ECO:0000313" key="3">
    <source>
        <dbReference type="EMBL" id="AFJ60182.1"/>
    </source>
</evidence>
<dbReference type="SUPFAM" id="SSF46600">
    <property type="entry name" value="C-terminal UvrC-binding domain of UvrB"/>
    <property type="match status" value="1"/>
</dbReference>
<feature type="coiled-coil region" evidence="1">
    <location>
        <begin position="157"/>
        <end position="184"/>
    </location>
</feature>
<dbReference type="GO" id="GO:1990170">
    <property type="term" value="P:stress response to cadmium ion"/>
    <property type="evidence" value="ECO:0007669"/>
    <property type="project" value="TreeGrafter"/>
</dbReference>
<protein>
    <recommendedName>
        <fullName evidence="2">UVR domain-containing protein</fullName>
    </recommendedName>
</protein>